<feature type="domain" description="SIS" evidence="1">
    <location>
        <begin position="32"/>
        <end position="187"/>
    </location>
</feature>
<reference evidence="2 3" key="1">
    <citation type="submission" date="2024-08" db="EMBL/GenBank/DDBJ databases">
        <title>Whole-genome sequencing of halo(alkali)philic microorganisms from hypersaline lakes.</title>
        <authorList>
            <person name="Sorokin D.Y."/>
            <person name="Merkel A.Y."/>
            <person name="Messina E."/>
            <person name="Yakimov M."/>
        </authorList>
    </citation>
    <scope>NUCLEOTIDE SEQUENCE [LARGE SCALE GENOMIC DNA]</scope>
    <source>
        <strain evidence="2 3">AB-hyl4</strain>
    </source>
</reference>
<dbReference type="InterPro" id="IPR035461">
    <property type="entry name" value="GmhA/DiaA"/>
</dbReference>
<dbReference type="Proteomes" id="UP001575105">
    <property type="component" value="Unassembled WGS sequence"/>
</dbReference>
<protein>
    <submittedName>
        <fullName evidence="2">SIS domain-containing protein</fullName>
    </submittedName>
</protein>
<dbReference type="PROSITE" id="PS51464">
    <property type="entry name" value="SIS"/>
    <property type="match status" value="1"/>
</dbReference>
<dbReference type="EMBL" id="JBGUBD010000003">
    <property type="protein sequence ID" value="MFA9477953.1"/>
    <property type="molecule type" value="Genomic_DNA"/>
</dbReference>
<dbReference type="InterPro" id="IPR001347">
    <property type="entry name" value="SIS_dom"/>
</dbReference>
<dbReference type="PANTHER" id="PTHR30390:SF6">
    <property type="entry name" value="DNAA INITIATOR-ASSOCIATING PROTEIN DIAA"/>
    <property type="match status" value="1"/>
</dbReference>
<evidence type="ECO:0000259" key="1">
    <source>
        <dbReference type="PROSITE" id="PS51464"/>
    </source>
</evidence>
<name>A0ABV4U6Q5_9BACT</name>
<dbReference type="InterPro" id="IPR050099">
    <property type="entry name" value="SIS_GmhA/DiaA_subfam"/>
</dbReference>
<evidence type="ECO:0000313" key="2">
    <source>
        <dbReference type="EMBL" id="MFA9477953.1"/>
    </source>
</evidence>
<organism evidence="2 3">
    <name type="scientific">Natronomicrosphaera hydrolytica</name>
    <dbReference type="NCBI Taxonomy" id="3242702"/>
    <lineage>
        <taxon>Bacteria</taxon>
        <taxon>Pseudomonadati</taxon>
        <taxon>Planctomycetota</taxon>
        <taxon>Phycisphaerae</taxon>
        <taxon>Phycisphaerales</taxon>
        <taxon>Phycisphaeraceae</taxon>
        <taxon>Natronomicrosphaera</taxon>
    </lineage>
</organism>
<sequence>MGTLQQNIDAAEAMLVSLRGLDDLVERAAKLISDALAAGQKLLACGNGGSAAEAGHLTTELVSRFRRDRRPYPAICLNAHGGDLTAIANDYAFDDVFARQVDAFAQPGDVLVAITTSGRSTNVQRAVESASRRNVRIVTLLGRDGGTLRNAADVELLVDASDTARIQEGHLLLIHAICQCIEQRLGHDASPAR</sequence>
<dbReference type="Pfam" id="PF13580">
    <property type="entry name" value="SIS_2"/>
    <property type="match status" value="1"/>
</dbReference>
<dbReference type="SUPFAM" id="SSF53697">
    <property type="entry name" value="SIS domain"/>
    <property type="match status" value="1"/>
</dbReference>
<dbReference type="RefSeq" id="WP_425344877.1">
    <property type="nucleotide sequence ID" value="NZ_JBGUBD010000003.1"/>
</dbReference>
<dbReference type="Gene3D" id="3.40.50.10490">
    <property type="entry name" value="Glucose-6-phosphate isomerase like protein, domain 1"/>
    <property type="match status" value="1"/>
</dbReference>
<evidence type="ECO:0000313" key="3">
    <source>
        <dbReference type="Proteomes" id="UP001575105"/>
    </source>
</evidence>
<dbReference type="InterPro" id="IPR046348">
    <property type="entry name" value="SIS_dom_sf"/>
</dbReference>
<dbReference type="CDD" id="cd05006">
    <property type="entry name" value="SIS_GmhA"/>
    <property type="match status" value="1"/>
</dbReference>
<accession>A0ABV4U6Q5</accession>
<keyword evidence="3" id="KW-1185">Reference proteome</keyword>
<proteinExistence type="predicted"/>
<gene>
    <name evidence="2" type="ORF">ACERK3_06535</name>
</gene>
<comment type="caution">
    <text evidence="2">The sequence shown here is derived from an EMBL/GenBank/DDBJ whole genome shotgun (WGS) entry which is preliminary data.</text>
</comment>
<dbReference type="PANTHER" id="PTHR30390">
    <property type="entry name" value="SEDOHEPTULOSE 7-PHOSPHATE ISOMERASE / DNAA INITIATOR-ASSOCIATING FACTOR FOR REPLICATION INITIATION"/>
    <property type="match status" value="1"/>
</dbReference>